<dbReference type="AlphaFoldDB" id="A0A9Q8SPT8"/>
<dbReference type="GO" id="GO:0005886">
    <property type="term" value="C:plasma membrane"/>
    <property type="evidence" value="ECO:0007669"/>
    <property type="project" value="TreeGrafter"/>
</dbReference>
<evidence type="ECO:0000256" key="3">
    <source>
        <dbReference type="ARBA" id="ARBA00022989"/>
    </source>
</evidence>
<keyword evidence="2 6" id="KW-0812">Transmembrane</keyword>
<feature type="transmembrane region" description="Helical" evidence="6">
    <location>
        <begin position="742"/>
        <end position="762"/>
    </location>
</feature>
<dbReference type="GeneID" id="73340827"/>
<evidence type="ECO:0000256" key="4">
    <source>
        <dbReference type="ARBA" id="ARBA00023136"/>
    </source>
</evidence>
<sequence length="765" mass="81621">MPTGNQPQSHPTRTRSAAATEGQDNERQAWVVETYGVQRNLAMGSRKLLLCCVRRRQGSHPPHRFLSSFVFLLIRACACLLRNLQHSTPGIRLSSSSLPDILSLLRSSPAAETPSFLVPVLIRRPITLRDYTGQTYRLGELTFSPKQLLSRCSLSSLLLTGHHNHPTDKRSLTLPATPSCLGFRPEKFSPVHPSLHRQGPGSLPPYHWQLLQRLESDVMVRFTPAAAVAALLSTTSASLVARQTAASTTTTAAGSDPTAISQCSVASSTQICKAGTTEFTVLSTPTGTLPSSYTGCHKHATDLYCFYPDGEVEVVAANAPAATAATTTAAAAATGAPTAVSDCHLHGVTVFCMWGTTEYQVMTTPTNTAASAIPTAFTGCHAHGTDTYCLAPNGDDVEIVAEGAESSDHDDTSGEEPQGENCHFHAGVEHCVGAGESESSSGTRSCEKVTRDYNIPLRVGLLFVILVTSAFGVYFPIFMIKWMPTKTHTIFLILKQFGTGIIISTAFIHLYTHAQLMFGNECLGSLGYEGTTSAIVMAGIFLSFLVEYIGKRMVLAKMAANPGAMTRFSPETVTVLVLECGIIFHSILIGITLVVAGDTFFLTLFVVILFHQMFEGIALGTRIAQLGQPTPAEMAERPAPSAPAEVEQTASAEGSLNSLKKPSFSLVKKLILASPFALVTPIGMAIGIGVLSQFNGNDRDTIIAIGTLDALSAGILVWVGVVEMWAEDWMLPGAELLSTGPIVTTLAFFGLIAGMIIMSVLGKWA</sequence>
<feature type="compositionally biased region" description="Polar residues" evidence="5">
    <location>
        <begin position="1"/>
        <end position="17"/>
    </location>
</feature>
<dbReference type="InterPro" id="IPR003689">
    <property type="entry name" value="ZIP"/>
</dbReference>
<proteinExistence type="predicted"/>
<name>A0A9Q8SPT8_9PEZI</name>
<keyword evidence="8" id="KW-1185">Reference proteome</keyword>
<dbReference type="Proteomes" id="UP000830671">
    <property type="component" value="Chromosome 3"/>
</dbReference>
<dbReference type="PANTHER" id="PTHR11040:SF44">
    <property type="entry name" value="PROTEIN ZNTC-RELATED"/>
    <property type="match status" value="1"/>
</dbReference>
<dbReference type="Pfam" id="PF02535">
    <property type="entry name" value="Zip"/>
    <property type="match status" value="2"/>
</dbReference>
<evidence type="ECO:0000256" key="1">
    <source>
        <dbReference type="ARBA" id="ARBA00004141"/>
    </source>
</evidence>
<evidence type="ECO:0000256" key="6">
    <source>
        <dbReference type="SAM" id="Phobius"/>
    </source>
</evidence>
<dbReference type="KEGG" id="clup:CLUP02_06820"/>
<reference evidence="7" key="1">
    <citation type="journal article" date="2021" name="Mol. Plant Microbe Interact.">
        <title>Complete Genome Sequence of the Plant-Pathogenic Fungus Colletotrichum lupini.</title>
        <authorList>
            <person name="Baroncelli R."/>
            <person name="Pensec F."/>
            <person name="Da Lio D."/>
            <person name="Boufleur T."/>
            <person name="Vicente I."/>
            <person name="Sarrocco S."/>
            <person name="Picot A."/>
            <person name="Baraldi E."/>
            <person name="Sukno S."/>
            <person name="Thon M."/>
            <person name="Le Floch G."/>
        </authorList>
    </citation>
    <scope>NUCLEOTIDE SEQUENCE</scope>
    <source>
        <strain evidence="7">IMI 504893</strain>
    </source>
</reference>
<accession>A0A9Q8SPT8</accession>
<protein>
    <submittedName>
        <fullName evidence="7">ZIP Zinc transporter</fullName>
    </submittedName>
</protein>
<feature type="transmembrane region" description="Helical" evidence="6">
    <location>
        <begin position="702"/>
        <end position="721"/>
    </location>
</feature>
<evidence type="ECO:0000313" key="7">
    <source>
        <dbReference type="EMBL" id="UQC81334.1"/>
    </source>
</evidence>
<organism evidence="7 8">
    <name type="scientific">Colletotrichum lupini</name>
    <dbReference type="NCBI Taxonomy" id="145971"/>
    <lineage>
        <taxon>Eukaryota</taxon>
        <taxon>Fungi</taxon>
        <taxon>Dikarya</taxon>
        <taxon>Ascomycota</taxon>
        <taxon>Pezizomycotina</taxon>
        <taxon>Sordariomycetes</taxon>
        <taxon>Hypocreomycetidae</taxon>
        <taxon>Glomerellales</taxon>
        <taxon>Glomerellaceae</taxon>
        <taxon>Colletotrichum</taxon>
        <taxon>Colletotrichum acutatum species complex</taxon>
    </lineage>
</organism>
<keyword evidence="3 6" id="KW-1133">Transmembrane helix</keyword>
<dbReference type="GO" id="GO:0005385">
    <property type="term" value="F:zinc ion transmembrane transporter activity"/>
    <property type="evidence" value="ECO:0007669"/>
    <property type="project" value="TreeGrafter"/>
</dbReference>
<comment type="subcellular location">
    <subcellularLocation>
        <location evidence="1">Membrane</location>
        <topology evidence="1">Multi-pass membrane protein</topology>
    </subcellularLocation>
</comment>
<gene>
    <name evidence="7" type="ORF">CLUP02_06820</name>
</gene>
<dbReference type="EMBL" id="CP019475">
    <property type="protein sequence ID" value="UQC81334.1"/>
    <property type="molecule type" value="Genomic_DNA"/>
</dbReference>
<feature type="transmembrane region" description="Helical" evidence="6">
    <location>
        <begin position="490"/>
        <end position="511"/>
    </location>
</feature>
<evidence type="ECO:0000256" key="5">
    <source>
        <dbReference type="SAM" id="MobiDB-lite"/>
    </source>
</evidence>
<evidence type="ECO:0000256" key="2">
    <source>
        <dbReference type="ARBA" id="ARBA00022692"/>
    </source>
</evidence>
<dbReference type="RefSeq" id="XP_049142960.1">
    <property type="nucleotide sequence ID" value="XM_049285817.1"/>
</dbReference>
<feature type="transmembrane region" description="Helical" evidence="6">
    <location>
        <begin position="670"/>
        <end position="690"/>
    </location>
</feature>
<dbReference type="PANTHER" id="PTHR11040">
    <property type="entry name" value="ZINC/IRON TRANSPORTER"/>
    <property type="match status" value="1"/>
</dbReference>
<keyword evidence="4 6" id="KW-0472">Membrane</keyword>
<feature type="region of interest" description="Disordered" evidence="5">
    <location>
        <begin position="1"/>
        <end position="25"/>
    </location>
</feature>
<feature type="transmembrane region" description="Helical" evidence="6">
    <location>
        <begin position="531"/>
        <end position="550"/>
    </location>
</feature>
<feature type="transmembrane region" description="Helical" evidence="6">
    <location>
        <begin position="455"/>
        <end position="478"/>
    </location>
</feature>
<evidence type="ECO:0000313" key="8">
    <source>
        <dbReference type="Proteomes" id="UP000830671"/>
    </source>
</evidence>